<feature type="compositionally biased region" description="Basic and acidic residues" evidence="1">
    <location>
        <begin position="286"/>
        <end position="300"/>
    </location>
</feature>
<sequence>MQIPWGLGDAQQCKDMTWYLDQVIHSASNALAGECRQASMGLAKAKLFSSSTVKQTRLCLELIIRAEPWAESHRQSPLFILLKERPPLAYLFRVFVASMERTHHPWACISTVFDLLFACPRLETRITLIIPPMLEALQIHPQHKNTWLCSKLSTLGTLSRRPISHLAVWVSHAHTAFNSWVLGSTMSKNADCGDDGDDYNSSCCIGCCRAGDFGTHDGCGPCYCRRSFKQDHDRTIYTGWSLGQYYPGEKGHGGPSPITGEDKPMSFENRLGGMKQAFEQQAQKSGENKEVIKNETDKSIKTSKTSPKKINK</sequence>
<accession>A0A4E9E021</accession>
<evidence type="ECO:0000256" key="1">
    <source>
        <dbReference type="SAM" id="MobiDB-lite"/>
    </source>
</evidence>
<proteinExistence type="predicted"/>
<gene>
    <name evidence="2" type="ORF">FUG_LOCUS356000</name>
</gene>
<feature type="region of interest" description="Disordered" evidence="1">
    <location>
        <begin position="248"/>
        <end position="312"/>
    </location>
</feature>
<dbReference type="EMBL" id="CAAKMV010000141">
    <property type="protein sequence ID" value="VIO59691.1"/>
    <property type="molecule type" value="Genomic_DNA"/>
</dbReference>
<organism evidence="2">
    <name type="scientific">Gibberella zeae</name>
    <name type="common">Wheat head blight fungus</name>
    <name type="synonym">Fusarium graminearum</name>
    <dbReference type="NCBI Taxonomy" id="5518"/>
    <lineage>
        <taxon>Eukaryota</taxon>
        <taxon>Fungi</taxon>
        <taxon>Dikarya</taxon>
        <taxon>Ascomycota</taxon>
        <taxon>Pezizomycotina</taxon>
        <taxon>Sordariomycetes</taxon>
        <taxon>Hypocreomycetidae</taxon>
        <taxon>Hypocreales</taxon>
        <taxon>Nectriaceae</taxon>
        <taxon>Fusarium</taxon>
    </lineage>
</organism>
<reference evidence="2" key="1">
    <citation type="submission" date="2019-04" db="EMBL/GenBank/DDBJ databases">
        <authorList>
            <person name="Melise S."/>
            <person name="Noan J."/>
            <person name="Okalmin O."/>
        </authorList>
    </citation>
    <scope>NUCLEOTIDE SEQUENCE</scope>
    <source>
        <strain evidence="2">FN9</strain>
    </source>
</reference>
<dbReference type="AlphaFoldDB" id="A0A4E9E021"/>
<evidence type="ECO:0000313" key="2">
    <source>
        <dbReference type="EMBL" id="VIO59691.1"/>
    </source>
</evidence>
<name>A0A4E9E021_GIBZA</name>
<protein>
    <submittedName>
        <fullName evidence="2">Uncharacterized protein</fullName>
    </submittedName>
</protein>